<dbReference type="AlphaFoldDB" id="A0A0D9WG00"/>
<protein>
    <recommendedName>
        <fullName evidence="3">RNase H type-1 domain-containing protein</fullName>
    </recommendedName>
</protein>
<accession>A0A0D9WG00</accession>
<evidence type="ECO:0008006" key="3">
    <source>
        <dbReference type="Google" id="ProtNLM"/>
    </source>
</evidence>
<dbReference type="EnsemblPlants" id="LPERR05G11700.1">
    <property type="protein sequence ID" value="LPERR05G11700.1"/>
    <property type="gene ID" value="LPERR05G11700"/>
</dbReference>
<dbReference type="HOGENOM" id="CLU_2593238_0_0_1"/>
<evidence type="ECO:0000313" key="1">
    <source>
        <dbReference type="EnsemblPlants" id="LPERR05G11700.1"/>
    </source>
</evidence>
<proteinExistence type="predicted"/>
<organism evidence="1 2">
    <name type="scientific">Leersia perrieri</name>
    <dbReference type="NCBI Taxonomy" id="77586"/>
    <lineage>
        <taxon>Eukaryota</taxon>
        <taxon>Viridiplantae</taxon>
        <taxon>Streptophyta</taxon>
        <taxon>Embryophyta</taxon>
        <taxon>Tracheophyta</taxon>
        <taxon>Spermatophyta</taxon>
        <taxon>Magnoliopsida</taxon>
        <taxon>Liliopsida</taxon>
        <taxon>Poales</taxon>
        <taxon>Poaceae</taxon>
        <taxon>BOP clade</taxon>
        <taxon>Oryzoideae</taxon>
        <taxon>Oryzeae</taxon>
        <taxon>Oryzinae</taxon>
        <taxon>Leersia</taxon>
    </lineage>
</organism>
<evidence type="ECO:0000313" key="2">
    <source>
        <dbReference type="Proteomes" id="UP000032180"/>
    </source>
</evidence>
<keyword evidence="2" id="KW-1185">Reference proteome</keyword>
<sequence>MALWHWCAQKNVVREGERGRTTDILAYMITAQAAEFEKLTEKEKGMKEQRRMKWQRSEEGWVKINTDGAFDAMTNQALAS</sequence>
<dbReference type="Proteomes" id="UP000032180">
    <property type="component" value="Chromosome 5"/>
</dbReference>
<reference evidence="1 2" key="1">
    <citation type="submission" date="2012-08" db="EMBL/GenBank/DDBJ databases">
        <title>Oryza genome evolution.</title>
        <authorList>
            <person name="Wing R.A."/>
        </authorList>
    </citation>
    <scope>NUCLEOTIDE SEQUENCE</scope>
</reference>
<reference evidence="2" key="2">
    <citation type="submission" date="2013-12" db="EMBL/GenBank/DDBJ databases">
        <authorList>
            <person name="Yu Y."/>
            <person name="Lee S."/>
            <person name="de Baynast K."/>
            <person name="Wissotski M."/>
            <person name="Liu L."/>
            <person name="Talag J."/>
            <person name="Goicoechea J."/>
            <person name="Angelova A."/>
            <person name="Jetty R."/>
            <person name="Kudrna D."/>
            <person name="Golser W."/>
            <person name="Rivera L."/>
            <person name="Zhang J."/>
            <person name="Wing R."/>
        </authorList>
    </citation>
    <scope>NUCLEOTIDE SEQUENCE</scope>
</reference>
<reference evidence="1" key="3">
    <citation type="submission" date="2015-04" db="UniProtKB">
        <authorList>
            <consortium name="EnsemblPlants"/>
        </authorList>
    </citation>
    <scope>IDENTIFICATION</scope>
</reference>
<dbReference type="Gramene" id="LPERR05G11700.1">
    <property type="protein sequence ID" value="LPERR05G11700.1"/>
    <property type="gene ID" value="LPERR05G11700"/>
</dbReference>
<name>A0A0D9WG00_9ORYZ</name>